<dbReference type="SUPFAM" id="SSF52540">
    <property type="entry name" value="P-loop containing nucleoside triphosphate hydrolases"/>
    <property type="match status" value="1"/>
</dbReference>
<dbReference type="Pfam" id="PF21694">
    <property type="entry name" value="DNA_pol3_delta_C"/>
    <property type="match status" value="1"/>
</dbReference>
<evidence type="ECO:0000256" key="6">
    <source>
        <dbReference type="ARBA" id="ARBA00022932"/>
    </source>
</evidence>
<dbReference type="Proteomes" id="UP000276178">
    <property type="component" value="Unassembled WGS sequence"/>
</dbReference>
<dbReference type="InterPro" id="IPR008921">
    <property type="entry name" value="DNA_pol3_clamp-load_cplx_C"/>
</dbReference>
<evidence type="ECO:0000313" key="13">
    <source>
        <dbReference type="Proteomes" id="UP000276178"/>
    </source>
</evidence>
<keyword evidence="6" id="KW-0239">DNA-directed DNA polymerase</keyword>
<dbReference type="Pfam" id="PF06144">
    <property type="entry name" value="DNA_pol3_delta"/>
    <property type="match status" value="1"/>
</dbReference>
<dbReference type="GO" id="GO:0003887">
    <property type="term" value="F:DNA-directed DNA polymerase activity"/>
    <property type="evidence" value="ECO:0007669"/>
    <property type="project" value="UniProtKB-KW"/>
</dbReference>
<reference evidence="11 14" key="2">
    <citation type="submission" date="2019-06" db="EMBL/GenBank/DDBJ databases">
        <title>Whole genome shotgun sequence of Brevibacillus agri NBRC 15538.</title>
        <authorList>
            <person name="Hosoyama A."/>
            <person name="Uohara A."/>
            <person name="Ohji S."/>
            <person name="Ichikawa N."/>
        </authorList>
    </citation>
    <scope>NUCLEOTIDE SEQUENCE [LARGE SCALE GENOMIC DNA]</scope>
    <source>
        <strain evidence="11 14">NBRC 15538</strain>
    </source>
</reference>
<dbReference type="PANTHER" id="PTHR34388">
    <property type="entry name" value="DNA POLYMERASE III SUBUNIT DELTA"/>
    <property type="match status" value="1"/>
</dbReference>
<evidence type="ECO:0000256" key="8">
    <source>
        <dbReference type="ARBA" id="ARBA00049244"/>
    </source>
</evidence>
<dbReference type="NCBIfam" id="TIGR01128">
    <property type="entry name" value="holA"/>
    <property type="match status" value="1"/>
</dbReference>
<evidence type="ECO:0000313" key="11">
    <source>
        <dbReference type="EMBL" id="GED26050.1"/>
    </source>
</evidence>
<dbReference type="AlphaFoldDB" id="A0A3M8B2E3"/>
<dbReference type="OrthoDB" id="9775929at2"/>
<dbReference type="InterPro" id="IPR027417">
    <property type="entry name" value="P-loop_NTPase"/>
</dbReference>
<organism evidence="12 13">
    <name type="scientific">Brevibacillus agri</name>
    <dbReference type="NCBI Taxonomy" id="51101"/>
    <lineage>
        <taxon>Bacteria</taxon>
        <taxon>Bacillati</taxon>
        <taxon>Bacillota</taxon>
        <taxon>Bacilli</taxon>
        <taxon>Bacillales</taxon>
        <taxon>Paenibacillaceae</taxon>
        <taxon>Brevibacillus</taxon>
    </lineage>
</organism>
<keyword evidence="4 12" id="KW-0548">Nucleotidyltransferase</keyword>
<evidence type="ECO:0000256" key="2">
    <source>
        <dbReference type="ARBA" id="ARBA00017703"/>
    </source>
</evidence>
<dbReference type="SUPFAM" id="SSF48019">
    <property type="entry name" value="post-AAA+ oligomerization domain-like"/>
    <property type="match status" value="1"/>
</dbReference>
<sequence>MPLLSAIREIRQKHFSPLYVLFGPESFLAEEFLSLAKNEMIDPQFRDLNMSVYDCTETGLADILQDAETLPFLGEHRLVIAKHAYFLTGSKPQTKVESDPDALLAYLQNPPPYTTLILHTEAEKLDERKKLVKTLQQKAKVIPFPLLKDADLYGWVERQADKYQARIGRPQAMKLVERVGHELRLLDKEVEKLALYVGAGASITDEVIETLGARTLEQDVFGLIEQVASGKLDRALRMMYDCMKTGEEPIKLIALLARQFRMLLHVKQLSPRGYSQQQMAGMIKMHPYAVKKAMEQARHFSEDSLKRLLGILAEEDFRMKSGQVDKRLALELFVARAHAERQATTN</sequence>
<evidence type="ECO:0000256" key="1">
    <source>
        <dbReference type="ARBA" id="ARBA00012417"/>
    </source>
</evidence>
<dbReference type="InterPro" id="IPR005790">
    <property type="entry name" value="DNA_polIII_delta"/>
</dbReference>
<evidence type="ECO:0000256" key="7">
    <source>
        <dbReference type="ARBA" id="ARBA00034754"/>
    </source>
</evidence>
<proteinExistence type="inferred from homology"/>
<dbReference type="EMBL" id="RHHN01000025">
    <property type="protein sequence ID" value="RNB57197.1"/>
    <property type="molecule type" value="Genomic_DNA"/>
</dbReference>
<dbReference type="EMBL" id="BJOD01000018">
    <property type="protein sequence ID" value="GED26050.1"/>
    <property type="molecule type" value="Genomic_DNA"/>
</dbReference>
<evidence type="ECO:0000313" key="14">
    <source>
        <dbReference type="Proteomes" id="UP000317180"/>
    </source>
</evidence>
<dbReference type="InterPro" id="IPR048466">
    <property type="entry name" value="DNA_pol3_delta-like_C"/>
</dbReference>
<evidence type="ECO:0000256" key="3">
    <source>
        <dbReference type="ARBA" id="ARBA00022679"/>
    </source>
</evidence>
<dbReference type="RefSeq" id="WP_122952714.1">
    <property type="nucleotide sequence ID" value="NZ_BJOD01000018.1"/>
</dbReference>
<keyword evidence="14" id="KW-1185">Reference proteome</keyword>
<reference evidence="12 13" key="1">
    <citation type="submission" date="2018-10" db="EMBL/GenBank/DDBJ databases">
        <title>Phylogenomics of Brevibacillus.</title>
        <authorList>
            <person name="Dunlap C."/>
        </authorList>
    </citation>
    <scope>NUCLEOTIDE SEQUENCE [LARGE SCALE GENOMIC DNA]</scope>
    <source>
        <strain evidence="12 13">NRRL NRS 1219</strain>
    </source>
</reference>
<dbReference type="InterPro" id="IPR010372">
    <property type="entry name" value="DNA_pol3_delta_N"/>
</dbReference>
<gene>
    <name evidence="12" type="primary">holA</name>
    <name evidence="11" type="synonym">yqeN</name>
    <name evidence="11" type="ORF">BAG01nite_21520</name>
    <name evidence="12" type="ORF">EB820_07905</name>
</gene>
<dbReference type="Gene3D" id="1.10.8.60">
    <property type="match status" value="1"/>
</dbReference>
<evidence type="ECO:0000256" key="4">
    <source>
        <dbReference type="ARBA" id="ARBA00022695"/>
    </source>
</evidence>
<dbReference type="PANTHER" id="PTHR34388:SF1">
    <property type="entry name" value="DNA POLYMERASE III SUBUNIT DELTA"/>
    <property type="match status" value="1"/>
</dbReference>
<comment type="similarity">
    <text evidence="7">Belongs to the DNA polymerase HolA subunit family.</text>
</comment>
<protein>
    <recommendedName>
        <fullName evidence="2">DNA polymerase III subunit delta</fullName>
        <ecNumber evidence="1">2.7.7.7</ecNumber>
    </recommendedName>
</protein>
<dbReference type="Proteomes" id="UP000317180">
    <property type="component" value="Unassembled WGS sequence"/>
</dbReference>
<dbReference type="GO" id="GO:0006261">
    <property type="term" value="P:DNA-templated DNA replication"/>
    <property type="evidence" value="ECO:0007669"/>
    <property type="project" value="TreeGrafter"/>
</dbReference>
<dbReference type="GO" id="GO:0009360">
    <property type="term" value="C:DNA polymerase III complex"/>
    <property type="evidence" value="ECO:0007669"/>
    <property type="project" value="InterPro"/>
</dbReference>
<dbReference type="Gene3D" id="3.40.50.300">
    <property type="entry name" value="P-loop containing nucleotide triphosphate hydrolases"/>
    <property type="match status" value="1"/>
</dbReference>
<name>A0A3M8B2E3_9BACL</name>
<accession>A0A3M8B2E3</accession>
<evidence type="ECO:0000259" key="9">
    <source>
        <dbReference type="Pfam" id="PF06144"/>
    </source>
</evidence>
<dbReference type="Gene3D" id="1.20.272.10">
    <property type="match status" value="1"/>
</dbReference>
<feature type="domain" description="DNA polymerase III delta subunit-like C-terminal" evidence="10">
    <location>
        <begin position="217"/>
        <end position="336"/>
    </location>
</feature>
<comment type="caution">
    <text evidence="12">The sequence shown here is derived from an EMBL/GenBank/DDBJ whole genome shotgun (WGS) entry which is preliminary data.</text>
</comment>
<keyword evidence="3 12" id="KW-0808">Transferase</keyword>
<keyword evidence="5" id="KW-0235">DNA replication</keyword>
<feature type="domain" description="DNA polymerase III delta N-terminal" evidence="9">
    <location>
        <begin position="19"/>
        <end position="143"/>
    </location>
</feature>
<evidence type="ECO:0000256" key="5">
    <source>
        <dbReference type="ARBA" id="ARBA00022705"/>
    </source>
</evidence>
<dbReference type="GeneID" id="82812376"/>
<evidence type="ECO:0000259" key="10">
    <source>
        <dbReference type="Pfam" id="PF21694"/>
    </source>
</evidence>
<evidence type="ECO:0000313" key="12">
    <source>
        <dbReference type="EMBL" id="RNB57197.1"/>
    </source>
</evidence>
<dbReference type="GO" id="GO:0003677">
    <property type="term" value="F:DNA binding"/>
    <property type="evidence" value="ECO:0007669"/>
    <property type="project" value="InterPro"/>
</dbReference>
<dbReference type="EC" id="2.7.7.7" evidence="1"/>
<comment type="catalytic activity">
    <reaction evidence="8">
        <text>DNA(n) + a 2'-deoxyribonucleoside 5'-triphosphate = DNA(n+1) + diphosphate</text>
        <dbReference type="Rhea" id="RHEA:22508"/>
        <dbReference type="Rhea" id="RHEA-COMP:17339"/>
        <dbReference type="Rhea" id="RHEA-COMP:17340"/>
        <dbReference type="ChEBI" id="CHEBI:33019"/>
        <dbReference type="ChEBI" id="CHEBI:61560"/>
        <dbReference type="ChEBI" id="CHEBI:173112"/>
        <dbReference type="EC" id="2.7.7.7"/>
    </reaction>
</comment>